<keyword evidence="3" id="KW-0804">Transcription</keyword>
<accession>A0ABZ1IB17</accession>
<proteinExistence type="predicted"/>
<name>A0ABZ1IB17_9PSEU</name>
<protein>
    <submittedName>
        <fullName evidence="5">LuxR C-terminal-related transcriptional regulator</fullName>
    </submittedName>
</protein>
<dbReference type="InterPro" id="IPR039420">
    <property type="entry name" value="WalR-like"/>
</dbReference>
<evidence type="ECO:0000313" key="5">
    <source>
        <dbReference type="EMBL" id="WSE30926.1"/>
    </source>
</evidence>
<feature type="domain" description="HTH luxR-type" evidence="4">
    <location>
        <begin position="261"/>
        <end position="326"/>
    </location>
</feature>
<dbReference type="InterPro" id="IPR036388">
    <property type="entry name" value="WH-like_DNA-bd_sf"/>
</dbReference>
<evidence type="ECO:0000256" key="3">
    <source>
        <dbReference type="ARBA" id="ARBA00023163"/>
    </source>
</evidence>
<dbReference type="PANTHER" id="PTHR43214">
    <property type="entry name" value="TWO-COMPONENT RESPONSE REGULATOR"/>
    <property type="match status" value="1"/>
</dbReference>
<dbReference type="Proteomes" id="UP001330812">
    <property type="component" value="Chromosome"/>
</dbReference>
<evidence type="ECO:0000256" key="1">
    <source>
        <dbReference type="ARBA" id="ARBA00023015"/>
    </source>
</evidence>
<dbReference type="PANTHER" id="PTHR43214:SF24">
    <property type="entry name" value="TRANSCRIPTIONAL REGULATORY PROTEIN NARL-RELATED"/>
    <property type="match status" value="1"/>
</dbReference>
<keyword evidence="6" id="KW-1185">Reference proteome</keyword>
<dbReference type="Pfam" id="PF00196">
    <property type="entry name" value="GerE"/>
    <property type="match status" value="1"/>
</dbReference>
<evidence type="ECO:0000313" key="6">
    <source>
        <dbReference type="Proteomes" id="UP001330812"/>
    </source>
</evidence>
<dbReference type="InterPro" id="IPR000792">
    <property type="entry name" value="Tscrpt_reg_LuxR_C"/>
</dbReference>
<dbReference type="CDD" id="cd06170">
    <property type="entry name" value="LuxR_C_like"/>
    <property type="match status" value="1"/>
</dbReference>
<dbReference type="InterPro" id="IPR016032">
    <property type="entry name" value="Sig_transdc_resp-reg_C-effctor"/>
</dbReference>
<keyword evidence="1" id="KW-0805">Transcription regulation</keyword>
<dbReference type="SMART" id="SM00421">
    <property type="entry name" value="HTH_LUXR"/>
    <property type="match status" value="1"/>
</dbReference>
<dbReference type="EMBL" id="CP142149">
    <property type="protein sequence ID" value="WSE30926.1"/>
    <property type="molecule type" value="Genomic_DNA"/>
</dbReference>
<evidence type="ECO:0000256" key="2">
    <source>
        <dbReference type="ARBA" id="ARBA00023125"/>
    </source>
</evidence>
<reference evidence="5 6" key="1">
    <citation type="journal article" date="2015" name="Int. J. Syst. Evol. Microbiol.">
        <title>Amycolatopsis rhabdoformis sp. nov., an actinomycete isolated from a tropical forest soil.</title>
        <authorList>
            <person name="Souza W.R."/>
            <person name="Silva R.E."/>
            <person name="Goodfellow M."/>
            <person name="Busarakam K."/>
            <person name="Figueiro F.S."/>
            <person name="Ferreira D."/>
            <person name="Rodrigues-Filho E."/>
            <person name="Moraes L.A.B."/>
            <person name="Zucchi T.D."/>
        </authorList>
    </citation>
    <scope>NUCLEOTIDE SEQUENCE [LARGE SCALE GENOMIC DNA]</scope>
    <source>
        <strain evidence="5 6">NCIMB 14900</strain>
    </source>
</reference>
<dbReference type="SUPFAM" id="SSF46894">
    <property type="entry name" value="C-terminal effector domain of the bipartite response regulators"/>
    <property type="match status" value="1"/>
</dbReference>
<sequence>MRGSTRTEVLAGLVSTEAAVAYERLHAASRLPVGEGPEAFDPEAPAERELQDAGVISFGGSGSARFARAVPPAVALRRLLDRQHRRISELQADLAGTWERFTALVAPTGGLTSVDGGGVRAIQDHDELTRLASGLYRSPRRLLRATFTGSSGGHRVSEGVLLPPADALEAGAEFRMIYDAAHAHDGWGARSIRQSTEAGEQARVRKSVPVRMMHVDDTVALVTTDRTGAAGALQVHSPELLKVLAEWFDALWDAPDTVPLDGADVAELTPVRRRVLSLLAAGLTDEAIARSTGTGERTVRRHVCAILEILQVESRFAAGVAAAKRGWV</sequence>
<dbReference type="PROSITE" id="PS50043">
    <property type="entry name" value="HTH_LUXR_2"/>
    <property type="match status" value="1"/>
</dbReference>
<evidence type="ECO:0000259" key="4">
    <source>
        <dbReference type="PROSITE" id="PS50043"/>
    </source>
</evidence>
<organism evidence="5 6">
    <name type="scientific">Amycolatopsis rhabdoformis</name>
    <dbReference type="NCBI Taxonomy" id="1448059"/>
    <lineage>
        <taxon>Bacteria</taxon>
        <taxon>Bacillati</taxon>
        <taxon>Actinomycetota</taxon>
        <taxon>Actinomycetes</taxon>
        <taxon>Pseudonocardiales</taxon>
        <taxon>Pseudonocardiaceae</taxon>
        <taxon>Amycolatopsis</taxon>
    </lineage>
</organism>
<gene>
    <name evidence="5" type="ORF">VSH64_02105</name>
</gene>
<dbReference type="Gene3D" id="1.10.10.10">
    <property type="entry name" value="Winged helix-like DNA-binding domain superfamily/Winged helix DNA-binding domain"/>
    <property type="match status" value="1"/>
</dbReference>
<keyword evidence="2" id="KW-0238">DNA-binding</keyword>
<dbReference type="RefSeq" id="WP_326833742.1">
    <property type="nucleotide sequence ID" value="NZ_CP142149.1"/>
</dbReference>